<dbReference type="InterPro" id="IPR036594">
    <property type="entry name" value="Meth_synthase_dom"/>
</dbReference>
<keyword evidence="1" id="KW-0678">Repressor</keyword>
<dbReference type="InterPro" id="IPR000551">
    <property type="entry name" value="MerR-type_HTH_dom"/>
</dbReference>
<dbReference type="GO" id="GO:0003700">
    <property type="term" value="F:DNA-binding transcription factor activity"/>
    <property type="evidence" value="ECO:0007669"/>
    <property type="project" value="InterPro"/>
</dbReference>
<evidence type="ECO:0000259" key="6">
    <source>
        <dbReference type="PROSITE" id="PS51332"/>
    </source>
</evidence>
<dbReference type="CDD" id="cd01104">
    <property type="entry name" value="HTH_MlrA-CarA"/>
    <property type="match status" value="1"/>
</dbReference>
<feature type="domain" description="B12-binding" evidence="6">
    <location>
        <begin position="173"/>
        <end position="302"/>
    </location>
</feature>
<proteinExistence type="predicted"/>
<dbReference type="InterPro" id="IPR036724">
    <property type="entry name" value="Cobalamin-bd_sf"/>
</dbReference>
<accession>A0AAU7NTM7</accession>
<evidence type="ECO:0000313" key="7">
    <source>
        <dbReference type="EMBL" id="XBS20347.1"/>
    </source>
</evidence>
<dbReference type="PROSITE" id="PS50937">
    <property type="entry name" value="HTH_MERR_2"/>
    <property type="match status" value="1"/>
</dbReference>
<keyword evidence="4" id="KW-0804">Transcription</keyword>
<dbReference type="GO" id="GO:0003677">
    <property type="term" value="F:DNA binding"/>
    <property type="evidence" value="ECO:0007669"/>
    <property type="project" value="UniProtKB-KW"/>
</dbReference>
<dbReference type="InterPro" id="IPR003759">
    <property type="entry name" value="Cbl-bd_cap"/>
</dbReference>
<dbReference type="PROSITE" id="PS51332">
    <property type="entry name" value="B12_BINDING"/>
    <property type="match status" value="1"/>
</dbReference>
<dbReference type="InterPro" id="IPR009061">
    <property type="entry name" value="DNA-bd_dom_put_sf"/>
</dbReference>
<dbReference type="KEGG" id="mech:Q9L42_018670"/>
<dbReference type="InterPro" id="IPR006158">
    <property type="entry name" value="Cobalamin-bd"/>
</dbReference>
<dbReference type="RefSeq" id="WP_349431593.1">
    <property type="nucleotide sequence ID" value="NZ_CP157743.1"/>
</dbReference>
<dbReference type="SMART" id="SM00422">
    <property type="entry name" value="HTH_MERR"/>
    <property type="match status" value="1"/>
</dbReference>
<dbReference type="SUPFAM" id="SSF52242">
    <property type="entry name" value="Cobalamin (vitamin B12)-binding domain"/>
    <property type="match status" value="1"/>
</dbReference>
<dbReference type="GO" id="GO:0031419">
    <property type="term" value="F:cobalamin binding"/>
    <property type="evidence" value="ECO:0007669"/>
    <property type="project" value="InterPro"/>
</dbReference>
<dbReference type="Proteomes" id="UP001225378">
    <property type="component" value="Chromosome"/>
</dbReference>
<evidence type="ECO:0000259" key="5">
    <source>
        <dbReference type="PROSITE" id="PS50937"/>
    </source>
</evidence>
<dbReference type="SUPFAM" id="SSF46955">
    <property type="entry name" value="Putative DNA-binding domain"/>
    <property type="match status" value="1"/>
</dbReference>
<organism evidence="7 8">
    <name type="scientific">Methylomarinum roseum</name>
    <dbReference type="NCBI Taxonomy" id="3067653"/>
    <lineage>
        <taxon>Bacteria</taxon>
        <taxon>Pseudomonadati</taxon>
        <taxon>Pseudomonadota</taxon>
        <taxon>Gammaproteobacteria</taxon>
        <taxon>Methylococcales</taxon>
        <taxon>Methylococcaceae</taxon>
        <taxon>Methylomarinum</taxon>
    </lineage>
</organism>
<keyword evidence="2" id="KW-0805">Transcription regulation</keyword>
<dbReference type="Pfam" id="PF13411">
    <property type="entry name" value="MerR_1"/>
    <property type="match status" value="1"/>
</dbReference>
<dbReference type="SUPFAM" id="SSF47644">
    <property type="entry name" value="Methionine synthase domain"/>
    <property type="match status" value="1"/>
</dbReference>
<dbReference type="Gene3D" id="3.40.50.280">
    <property type="entry name" value="Cobalamin-binding domain"/>
    <property type="match status" value="1"/>
</dbReference>
<dbReference type="AlphaFoldDB" id="A0AAU7NTM7"/>
<name>A0AAU7NTM7_9GAMM</name>
<keyword evidence="8" id="KW-1185">Reference proteome</keyword>
<evidence type="ECO:0000256" key="2">
    <source>
        <dbReference type="ARBA" id="ARBA00023015"/>
    </source>
</evidence>
<dbReference type="GO" id="GO:0046872">
    <property type="term" value="F:metal ion binding"/>
    <property type="evidence" value="ECO:0007669"/>
    <property type="project" value="InterPro"/>
</dbReference>
<dbReference type="Gene3D" id="1.10.1660.10">
    <property type="match status" value="1"/>
</dbReference>
<evidence type="ECO:0000256" key="1">
    <source>
        <dbReference type="ARBA" id="ARBA00022491"/>
    </source>
</evidence>
<dbReference type="Gene3D" id="1.10.1240.10">
    <property type="entry name" value="Methionine synthase domain"/>
    <property type="match status" value="1"/>
</dbReference>
<dbReference type="EMBL" id="CP157743">
    <property type="protein sequence ID" value="XBS20347.1"/>
    <property type="molecule type" value="Genomic_DNA"/>
</dbReference>
<evidence type="ECO:0000256" key="4">
    <source>
        <dbReference type="ARBA" id="ARBA00023163"/>
    </source>
</evidence>
<keyword evidence="3" id="KW-0238">DNA-binding</keyword>
<dbReference type="Pfam" id="PF02607">
    <property type="entry name" value="B12-binding_2"/>
    <property type="match status" value="1"/>
</dbReference>
<dbReference type="InterPro" id="IPR047057">
    <property type="entry name" value="MerR_fam"/>
</dbReference>
<gene>
    <name evidence="7" type="ORF">Q9L42_018670</name>
</gene>
<feature type="domain" description="HTH merR-type" evidence="5">
    <location>
        <begin position="1"/>
        <end position="70"/>
    </location>
</feature>
<dbReference type="PANTHER" id="PTHR30204:SF69">
    <property type="entry name" value="MERR-FAMILY TRANSCRIPTIONAL REGULATOR"/>
    <property type="match status" value="1"/>
</dbReference>
<evidence type="ECO:0000313" key="8">
    <source>
        <dbReference type="Proteomes" id="UP001225378"/>
    </source>
</evidence>
<protein>
    <submittedName>
        <fullName evidence="7">MerR family transcriptional regulator</fullName>
    </submittedName>
</protein>
<sequence length="302" mass="34565">MYSIKAIATLTGLSTETLRAWERRYQVVTPRRDASGRRAYSEQDLERLMLLADLTRHGHSIGKISRMDNRQLDSLIRQDKKGANSGHEQFIARVVEALLQYRVDRCEELLKRALLAYEPVDYVRNILQPTLQTVGQLWHEKKLSIAQEHMFSACVKRIILSMINNIHQLTDDRPSMMFATPQGETHEFGILMACLLAASQQYNCYYLGSDLPVEDIIEASRHLKPNIIVLSVVNTPPEESVCVELDTLSHAARKAKIDVWIGGNGVLYLAERHQLAQHIQFLADIDQFYHKAWKLKAFINKA</sequence>
<reference evidence="7 8" key="1">
    <citation type="journal article" date="2024" name="Microbiology">
        <title>Methylomarinum rosea sp. nov., a novel halophilic methanotrophic bacterium from the hypersaline Lake Elton.</title>
        <authorList>
            <person name="Suleimanov R.Z."/>
            <person name="Oshkin I.Y."/>
            <person name="Danilova O.V."/>
            <person name="Suzina N.E."/>
            <person name="Dedysh S.N."/>
        </authorList>
    </citation>
    <scope>NUCLEOTIDE SEQUENCE [LARGE SCALE GENOMIC DNA]</scope>
    <source>
        <strain evidence="7 8">Ch1-1</strain>
    </source>
</reference>
<evidence type="ECO:0000256" key="3">
    <source>
        <dbReference type="ARBA" id="ARBA00023125"/>
    </source>
</evidence>
<dbReference type="PANTHER" id="PTHR30204">
    <property type="entry name" value="REDOX-CYCLING DRUG-SENSING TRANSCRIPTIONAL ACTIVATOR SOXR"/>
    <property type="match status" value="1"/>
</dbReference>